<sequence length="143" mass="16309">MMSKETIKALNKLLQGEHMAVEAFNSYIDEIDDKDMKRTFQEVQNQHRENMTVLSNYIQDLGHKPDEKLGLKGVMGDLMVNMDLAGDTDPSYVVNKAIKGESQGINMAEKVLRGRLDDKSRNLAGEILRKDRESLSKLQQFKH</sequence>
<dbReference type="STRING" id="36842.SAMN02194393_01283"/>
<dbReference type="SUPFAM" id="SSF47240">
    <property type="entry name" value="Ferritin-like"/>
    <property type="match status" value="1"/>
</dbReference>
<dbReference type="InterPro" id="IPR009078">
    <property type="entry name" value="Ferritin-like_SF"/>
</dbReference>
<name>A0A1T5JS04_9FIRM</name>
<dbReference type="InterPro" id="IPR019052">
    <property type="entry name" value="DUF2383"/>
</dbReference>
<dbReference type="CDD" id="cd00657">
    <property type="entry name" value="Ferritin_like"/>
    <property type="match status" value="1"/>
</dbReference>
<dbReference type="Pfam" id="PF09537">
    <property type="entry name" value="DUF2383"/>
    <property type="match status" value="1"/>
</dbReference>
<evidence type="ECO:0000313" key="2">
    <source>
        <dbReference type="EMBL" id="SKC54171.1"/>
    </source>
</evidence>
<evidence type="ECO:0000313" key="3">
    <source>
        <dbReference type="Proteomes" id="UP000190285"/>
    </source>
</evidence>
<reference evidence="2 3" key="1">
    <citation type="submission" date="2017-02" db="EMBL/GenBank/DDBJ databases">
        <authorList>
            <person name="Peterson S.W."/>
        </authorList>
    </citation>
    <scope>NUCLEOTIDE SEQUENCE [LARGE SCALE GENOMIC DNA]</scope>
    <source>
        <strain evidence="2 3">M1</strain>
    </source>
</reference>
<organism evidence="2 3">
    <name type="scientific">Maledivibacter halophilus</name>
    <dbReference type="NCBI Taxonomy" id="36842"/>
    <lineage>
        <taxon>Bacteria</taxon>
        <taxon>Bacillati</taxon>
        <taxon>Bacillota</taxon>
        <taxon>Clostridia</taxon>
        <taxon>Peptostreptococcales</taxon>
        <taxon>Caminicellaceae</taxon>
        <taxon>Maledivibacter</taxon>
    </lineage>
</organism>
<protein>
    <recommendedName>
        <fullName evidence="1">DUF2383 domain-containing protein</fullName>
    </recommendedName>
</protein>
<gene>
    <name evidence="2" type="ORF">SAMN02194393_01283</name>
</gene>
<proteinExistence type="predicted"/>
<dbReference type="InterPro" id="IPR012347">
    <property type="entry name" value="Ferritin-like"/>
</dbReference>
<dbReference type="EMBL" id="FUZT01000003">
    <property type="protein sequence ID" value="SKC54171.1"/>
    <property type="molecule type" value="Genomic_DNA"/>
</dbReference>
<evidence type="ECO:0000259" key="1">
    <source>
        <dbReference type="Pfam" id="PF09537"/>
    </source>
</evidence>
<dbReference type="Proteomes" id="UP000190285">
    <property type="component" value="Unassembled WGS sequence"/>
</dbReference>
<keyword evidence="3" id="KW-1185">Reference proteome</keyword>
<dbReference type="AlphaFoldDB" id="A0A1T5JS04"/>
<feature type="domain" description="DUF2383" evidence="1">
    <location>
        <begin position="6"/>
        <end position="113"/>
    </location>
</feature>
<accession>A0A1T5JS04</accession>
<dbReference type="Gene3D" id="1.20.1260.10">
    <property type="match status" value="1"/>
</dbReference>